<dbReference type="InterPro" id="IPR007312">
    <property type="entry name" value="Phosphoesterase"/>
</dbReference>
<dbReference type="Pfam" id="PF04185">
    <property type="entry name" value="Phosphoesterase"/>
    <property type="match status" value="1"/>
</dbReference>
<dbReference type="PANTHER" id="PTHR31956:SF8">
    <property type="entry name" value="ACID PHOSPHATASE PHOA (AFU_ORTHOLOGUE AFUA_1G03570)"/>
    <property type="match status" value="1"/>
</dbReference>
<organism evidence="2">
    <name type="scientific">metagenome</name>
    <dbReference type="NCBI Taxonomy" id="256318"/>
    <lineage>
        <taxon>unclassified sequences</taxon>
        <taxon>metagenomes</taxon>
    </lineage>
</organism>
<dbReference type="AlphaFoldDB" id="A0A2P2BZ17"/>
<dbReference type="EMBL" id="CZKA01000015">
    <property type="protein sequence ID" value="CUR54999.1"/>
    <property type="molecule type" value="Genomic_DNA"/>
</dbReference>
<name>A0A2P2BZ17_9ZZZZ</name>
<dbReference type="GO" id="GO:0016788">
    <property type="term" value="F:hydrolase activity, acting on ester bonds"/>
    <property type="evidence" value="ECO:0007669"/>
    <property type="project" value="InterPro"/>
</dbReference>
<evidence type="ECO:0000256" key="1">
    <source>
        <dbReference type="ARBA" id="ARBA00022801"/>
    </source>
</evidence>
<dbReference type="InterPro" id="IPR017850">
    <property type="entry name" value="Alkaline_phosphatase_core_sf"/>
</dbReference>
<dbReference type="GO" id="GO:0009395">
    <property type="term" value="P:phospholipid catabolic process"/>
    <property type="evidence" value="ECO:0007669"/>
    <property type="project" value="TreeGrafter"/>
</dbReference>
<protein>
    <submittedName>
        <fullName evidence="2">Phosphoesterase</fullName>
    </submittedName>
</protein>
<evidence type="ECO:0000313" key="2">
    <source>
        <dbReference type="EMBL" id="CUR54999.1"/>
    </source>
</evidence>
<sequence>MGGMRVVVATAMALGLCLTGCSSTDPPTVGAGAPISKVLVFVVENHSLNQMRQGMPYTFSLAEKYGYASAYRSIQHPSLPNYLAIAGGSTFGVQDDGPPAVNEVSGQSVFGQALALGKTARTYLEGMPGTCALDNTGKYVVRHNPWAYFRDERAACAEDDVPLDQLAGDVAAGTLPNAGMAIGDLCHDAHDCPLSAADDWLKTQLGMVLSGPDFTSGRLVVVVTADEDDRHQGNTVLTTVLHPDLDGVVVAEPLTHYALTGLYDEVLGAAPLRQAATAPSLLTAFGLAPPPSG</sequence>
<reference evidence="2" key="1">
    <citation type="submission" date="2015-08" db="EMBL/GenBank/DDBJ databases">
        <authorList>
            <person name="Babu N.S."/>
            <person name="Beckwith C.J."/>
            <person name="Beseler K.G."/>
            <person name="Brison A."/>
            <person name="Carone J.V."/>
            <person name="Caskin T.P."/>
            <person name="Diamond M."/>
            <person name="Durham M.E."/>
            <person name="Foxe J.M."/>
            <person name="Go M."/>
            <person name="Henderson B.A."/>
            <person name="Jones I.B."/>
            <person name="McGettigan J.A."/>
            <person name="Micheletti S.J."/>
            <person name="Nasrallah M.E."/>
            <person name="Ortiz D."/>
            <person name="Piller C.R."/>
            <person name="Privatt S.R."/>
            <person name="Schneider S.L."/>
            <person name="Sharp S."/>
            <person name="Smith T.C."/>
            <person name="Stanton J.D."/>
            <person name="Ullery H.E."/>
            <person name="Wilson R.J."/>
            <person name="Serrano M.G."/>
            <person name="Buck G."/>
            <person name="Lee V."/>
            <person name="Wang Y."/>
            <person name="Carvalho R."/>
            <person name="Voegtly L."/>
            <person name="Shi R."/>
            <person name="Duckworth R."/>
            <person name="Johnson A."/>
            <person name="Loviza R."/>
            <person name="Walstead R."/>
            <person name="Shah Z."/>
            <person name="Kiflezghi M."/>
            <person name="Wade K."/>
            <person name="Ball S.L."/>
            <person name="Bradley K.W."/>
            <person name="Asai D.J."/>
            <person name="Bowman C.A."/>
            <person name="Russell D.A."/>
            <person name="Pope W.H."/>
            <person name="Jacobs-Sera D."/>
            <person name="Hendrix R.W."/>
            <person name="Hatfull G.F."/>
        </authorList>
    </citation>
    <scope>NUCLEOTIDE SEQUENCE</scope>
</reference>
<accession>A0A2P2BZ17</accession>
<keyword evidence="1" id="KW-0378">Hydrolase</keyword>
<gene>
    <name evidence="2" type="ORF">NOCA2220190</name>
</gene>
<dbReference type="PANTHER" id="PTHR31956">
    <property type="entry name" value="NON-SPECIFIC PHOSPHOLIPASE C4-RELATED"/>
    <property type="match status" value="1"/>
</dbReference>
<proteinExistence type="predicted"/>
<dbReference type="Gene3D" id="3.40.720.10">
    <property type="entry name" value="Alkaline Phosphatase, subunit A"/>
    <property type="match status" value="1"/>
</dbReference>